<proteinExistence type="predicted"/>
<name>A0ABU6KKI1_9BACI</name>
<keyword evidence="2" id="KW-1185">Reference proteome</keyword>
<reference evidence="1 2" key="1">
    <citation type="journal article" date="2024" name="Int. J. Syst. Evol. Microbiol.">
        <title>Virgibacillus tibetensis sp. nov., isolated from salt lake on the Tibetan Plateau of China.</title>
        <authorList>
            <person name="Phurbu D."/>
            <person name="Liu Z.-X."/>
            <person name="Wang R."/>
            <person name="Zheng Y.-Y."/>
            <person name="Liu H.-C."/>
            <person name="Zhou Y.-G."/>
            <person name="Yu Y.-J."/>
            <person name="Li A.-H."/>
        </authorList>
    </citation>
    <scope>NUCLEOTIDE SEQUENCE [LARGE SCALE GENOMIC DNA]</scope>
    <source>
        <strain evidence="1 2">C22-A2</strain>
    </source>
</reference>
<dbReference type="RefSeq" id="WP_327609229.1">
    <property type="nucleotide sequence ID" value="NZ_JARZFX010000018.1"/>
</dbReference>
<evidence type="ECO:0000313" key="2">
    <source>
        <dbReference type="Proteomes" id="UP001335737"/>
    </source>
</evidence>
<sequence>MLDSFETLKNGNAKQIKAYKAIYNLNIMSDLKEFTPVLCGTIPIAIDLASSDLDIIMEVHDFEQFELQITHLYKSKDVFRIKRTVIRSRLVVKANFLYEGFQFELFGQAQPIHKQHAYLHMIIEQALIKANPGLREKVIRLKKQGYKTEPAFCKILGISGDSYENLIIYGKEVGIDCW</sequence>
<dbReference type="Proteomes" id="UP001335737">
    <property type="component" value="Unassembled WGS sequence"/>
</dbReference>
<gene>
    <name evidence="1" type="ORF">QGM71_19675</name>
</gene>
<comment type="caution">
    <text evidence="1">The sequence shown here is derived from an EMBL/GenBank/DDBJ whole genome shotgun (WGS) entry which is preliminary data.</text>
</comment>
<evidence type="ECO:0000313" key="1">
    <source>
        <dbReference type="EMBL" id="MEC5425693.1"/>
    </source>
</evidence>
<dbReference type="Pfam" id="PF14091">
    <property type="entry name" value="DUF4269"/>
    <property type="match status" value="1"/>
</dbReference>
<organism evidence="1 2">
    <name type="scientific">Virgibacillus tibetensis</name>
    <dbReference type="NCBI Taxonomy" id="3042313"/>
    <lineage>
        <taxon>Bacteria</taxon>
        <taxon>Bacillati</taxon>
        <taxon>Bacillota</taxon>
        <taxon>Bacilli</taxon>
        <taxon>Bacillales</taxon>
        <taxon>Bacillaceae</taxon>
        <taxon>Virgibacillus</taxon>
    </lineage>
</organism>
<dbReference type="EMBL" id="JARZFX010000018">
    <property type="protein sequence ID" value="MEC5425693.1"/>
    <property type="molecule type" value="Genomic_DNA"/>
</dbReference>
<dbReference type="InterPro" id="IPR025365">
    <property type="entry name" value="DUF4269"/>
</dbReference>
<protein>
    <submittedName>
        <fullName evidence="1">DUF4269 domain-containing protein</fullName>
    </submittedName>
</protein>
<accession>A0ABU6KKI1</accession>